<dbReference type="SMART" id="SM00767">
    <property type="entry name" value="DCD"/>
    <property type="match status" value="1"/>
</dbReference>
<feature type="region of interest" description="Disordered" evidence="1">
    <location>
        <begin position="362"/>
        <end position="382"/>
    </location>
</feature>
<dbReference type="PROSITE" id="PS51222">
    <property type="entry name" value="DCD"/>
    <property type="match status" value="1"/>
</dbReference>
<feature type="compositionally biased region" description="Basic and acidic residues" evidence="1">
    <location>
        <begin position="12"/>
        <end position="33"/>
    </location>
</feature>
<feature type="compositionally biased region" description="Polar residues" evidence="1">
    <location>
        <begin position="556"/>
        <end position="566"/>
    </location>
</feature>
<feature type="compositionally biased region" description="Basic and acidic residues" evidence="1">
    <location>
        <begin position="514"/>
        <end position="523"/>
    </location>
</feature>
<evidence type="ECO:0000256" key="1">
    <source>
        <dbReference type="SAM" id="MobiDB-lite"/>
    </source>
</evidence>
<dbReference type="AlphaFoldDB" id="M8BMS1"/>
<feature type="region of interest" description="Disordered" evidence="1">
    <location>
        <begin position="1"/>
        <end position="76"/>
    </location>
</feature>
<accession>M8BMS1</accession>
<protein>
    <submittedName>
        <fullName evidence="2">Uncharacterized protein</fullName>
    </submittedName>
</protein>
<dbReference type="PANTHER" id="PTHR46034">
    <property type="match status" value="1"/>
</dbReference>
<feature type="compositionally biased region" description="Polar residues" evidence="1">
    <location>
        <begin position="264"/>
        <end position="273"/>
    </location>
</feature>
<name>M8BMS1_AEGTA</name>
<feature type="region of interest" description="Disordered" evidence="1">
    <location>
        <begin position="237"/>
        <end position="273"/>
    </location>
</feature>
<proteinExistence type="predicted"/>
<dbReference type="PANTHER" id="PTHR46034:SF38">
    <property type="entry name" value="OS09G0563700 PROTEIN"/>
    <property type="match status" value="1"/>
</dbReference>
<feature type="compositionally biased region" description="Polar residues" evidence="1">
    <location>
        <begin position="373"/>
        <end position="382"/>
    </location>
</feature>
<dbReference type="EnsemblPlants" id="EMT04292">
    <property type="protein sequence ID" value="EMT04292"/>
    <property type="gene ID" value="F775_19048"/>
</dbReference>
<reference evidence="2" key="1">
    <citation type="submission" date="2015-06" db="UniProtKB">
        <authorList>
            <consortium name="EnsemblPlants"/>
        </authorList>
    </citation>
    <scope>IDENTIFICATION</scope>
</reference>
<organism evidence="2">
    <name type="scientific">Aegilops tauschii</name>
    <name type="common">Tausch's goatgrass</name>
    <name type="synonym">Aegilops squarrosa</name>
    <dbReference type="NCBI Taxonomy" id="37682"/>
    <lineage>
        <taxon>Eukaryota</taxon>
        <taxon>Viridiplantae</taxon>
        <taxon>Streptophyta</taxon>
        <taxon>Embryophyta</taxon>
        <taxon>Tracheophyta</taxon>
        <taxon>Spermatophyta</taxon>
        <taxon>Magnoliopsida</taxon>
        <taxon>Liliopsida</taxon>
        <taxon>Poales</taxon>
        <taxon>Poaceae</taxon>
        <taxon>BOP clade</taxon>
        <taxon>Pooideae</taxon>
        <taxon>Triticodae</taxon>
        <taxon>Triticeae</taxon>
        <taxon>Triticinae</taxon>
        <taxon>Aegilops</taxon>
    </lineage>
</organism>
<feature type="compositionally biased region" description="Polar residues" evidence="1">
    <location>
        <begin position="682"/>
        <end position="694"/>
    </location>
</feature>
<feature type="region of interest" description="Disordered" evidence="1">
    <location>
        <begin position="514"/>
        <end position="566"/>
    </location>
</feature>
<dbReference type="GO" id="GO:0034976">
    <property type="term" value="P:response to endoplasmic reticulum stress"/>
    <property type="evidence" value="ECO:0007669"/>
    <property type="project" value="InterPro"/>
</dbReference>
<dbReference type="InterPro" id="IPR013989">
    <property type="entry name" value="Dev_and_cell_death_domain"/>
</dbReference>
<evidence type="ECO:0000313" key="2">
    <source>
        <dbReference type="EnsemblPlants" id="EMT04292"/>
    </source>
</evidence>
<feature type="region of interest" description="Disordered" evidence="1">
    <location>
        <begin position="885"/>
        <end position="923"/>
    </location>
</feature>
<feature type="compositionally biased region" description="Basic and acidic residues" evidence="1">
    <location>
        <begin position="237"/>
        <end position="248"/>
    </location>
</feature>
<dbReference type="InterPro" id="IPR044832">
    <property type="entry name" value="NRP-like"/>
</dbReference>
<feature type="region of interest" description="Disordered" evidence="1">
    <location>
        <begin position="656"/>
        <end position="695"/>
    </location>
</feature>
<sequence length="923" mass="102265">MAGRHSLSPVGEGRHLRMEEGGRGKAELAEEMRSWAGRKRSGSGCFWRDKQIKSTKQGGVKKKSPPSEGRKGRMRFQGPRCSFREDATDMAGAIFMSNSETRDHCFNTGVFGLPPEYGPFVANVKQGMPLFLFDYTFRKLYGVFEAASDGGMDISRTAFRSTGRTYPAQVCFNIVWKCRPLTEDEFFPAIEENYYISKKFYFDLSYQQVVQLYGLFDKKRVEHPICNYSASANLEKEHSSIRRPDKRSLTPNSPPFSADRSHTLMPSSTPKVSTVETNCSASTSMHLIAPPTFETQPSVSMPLVTKAFGAQTAPIYSNQIKLPYHSQEHLRDVSAIDGTSTQVSAPYSQTARYHQDQFVANQSYPSSDDYPHNSLSSGCMTQGPTDGVRLSVKQSYGGSSLSCSRSLTRVPTGDERSYLTSTPYFPSYHDSSLASPQHNAHWKDDYDINCDQCREMYASEQLHLNRGKSVTPPESTQLGIPAYPEAPEVSAIIQHKESFTGYIPINDRPEDFEKEKQRRDFNRDGSASSGSGHETLAYISDRPYTDHDVGAESNMAVPSQRPQKNVFSRLSVKPQLPPQEVTGPSMNQLLYLLSQRTKQWSNKSTSPREDGCKQLVREQDMDMPCPPAELNLPSGLEGEECADPPFLNFKRRSKAAGLDTDVEKEVSNKKKRRKLVRPSFGENDTTGTSGNDLQGNAIVEVRPSLEENKTTGNSGNVLQGNAITERNQSPASIVERNQSPASIVEMNHSPADIIERNQSSASIVERNQSPAAIIERNHSPVETDGNKFIIDLNEPASVESDLAEDGSIAPCPVAANIQTEVDVKKQNCSNSAEVISKQDVQSDNGAPTEKITLDLNITDLNTMDEAKLQAILGSSLLQALDKLRNSKSSDDSNKAKSSLSDKNKNSQVKMEMKSDMSTKHRCN</sequence>
<dbReference type="Pfam" id="PF10539">
    <property type="entry name" value="Dev_Cell_Death"/>
    <property type="match status" value="1"/>
</dbReference>